<dbReference type="InterPro" id="IPR006089">
    <property type="entry name" value="Acyl-CoA_DH_CS"/>
</dbReference>
<keyword evidence="5" id="KW-0560">Oxidoreductase</keyword>
<dbReference type="InterPro" id="IPR009075">
    <property type="entry name" value="AcylCo_DH/oxidase_C"/>
</dbReference>
<sequence length="592" mass="66224">MKQTNERYQGAHFLFSKTSVSDVFTPEDFTDEHRMIGTTAKQFIEKEVIPHNAHIEQQDFTLVTSLLKKAGNLGLLAHSIPEQYGGLGLDKISKGIVGEMVGPSSGYGVAHSNHTCIATLPITYFGTHEQKEKYLPKMASGEYIGAYCLTEPNAGSDALAAQTTARLNKAGTHYLLNGSKLYITNAVFSQTFIVYAKVDGQHFTAFIVEKNFKGLSLGPEEDKMGIKGSSTRTVIFEDCEVPIENVLGEIGKGHIIALNVLNLGRFNLGSACMGASKYGLKKTVHFVQERKQFDCEIGQFPASKEKVAKMTARIYAAESVQYRTAHLLEEALGDLYTSTDFKVIGKRMSEYATECAICKVFGSETLDYVVDEALQLHGGAGFIKEYGIEQMYRDSRINRIFEGTNEINRLLIPTHLFRKVAKGDVELETKVQEALLQLQQPSSYSVDEWAKELESVDLLRHIFLLCTGIAYESFGSNLVHEQETLMKLADLAIALFSVESVVYRTYKSILQYGEAASSLKMDLTRTYVEEQLWEVERISRQLVTELTDGKKQQQVVELLMKACSRYSSFDQSIERNRRIADLQYRAGQFACN</sequence>
<keyword evidence="4 5" id="KW-0274">FAD</keyword>
<evidence type="ECO:0000259" key="7">
    <source>
        <dbReference type="Pfam" id="PF02770"/>
    </source>
</evidence>
<dbReference type="Pfam" id="PF02770">
    <property type="entry name" value="Acyl-CoA_dh_M"/>
    <property type="match status" value="1"/>
</dbReference>
<dbReference type="SUPFAM" id="SSF56645">
    <property type="entry name" value="Acyl-CoA dehydrogenase NM domain-like"/>
    <property type="match status" value="1"/>
</dbReference>
<dbReference type="InterPro" id="IPR046373">
    <property type="entry name" value="Acyl-CoA_Oxase/DH_mid-dom_sf"/>
</dbReference>
<evidence type="ECO:0000256" key="1">
    <source>
        <dbReference type="ARBA" id="ARBA00001974"/>
    </source>
</evidence>
<dbReference type="Proteomes" id="UP000809829">
    <property type="component" value="Unassembled WGS sequence"/>
</dbReference>
<dbReference type="PROSITE" id="PS00072">
    <property type="entry name" value="ACYL_COA_DH_1"/>
    <property type="match status" value="1"/>
</dbReference>
<dbReference type="EMBL" id="JAFBFC010000004">
    <property type="protein sequence ID" value="MBM7703739.1"/>
    <property type="molecule type" value="Genomic_DNA"/>
</dbReference>
<dbReference type="InterPro" id="IPR013786">
    <property type="entry name" value="AcylCoA_DH/ox_N"/>
</dbReference>
<keyword evidence="3 5" id="KW-0285">Flavoprotein</keyword>
<dbReference type="InterPro" id="IPR006091">
    <property type="entry name" value="Acyl-CoA_Oxase/DH_mid-dom"/>
</dbReference>
<evidence type="ECO:0000256" key="4">
    <source>
        <dbReference type="ARBA" id="ARBA00022827"/>
    </source>
</evidence>
<dbReference type="Gene3D" id="2.40.110.10">
    <property type="entry name" value="Butyryl-CoA Dehydrogenase, subunit A, domain 2"/>
    <property type="match status" value="1"/>
</dbReference>
<accession>A0ABS2QWA3</accession>
<evidence type="ECO:0000256" key="2">
    <source>
        <dbReference type="ARBA" id="ARBA00009347"/>
    </source>
</evidence>
<dbReference type="Gene3D" id="1.10.540.10">
    <property type="entry name" value="Acyl-CoA dehydrogenase/oxidase, N-terminal domain"/>
    <property type="match status" value="1"/>
</dbReference>
<dbReference type="Pfam" id="PF00441">
    <property type="entry name" value="Acyl-CoA_dh_1"/>
    <property type="match status" value="1"/>
</dbReference>
<protein>
    <submittedName>
        <fullName evidence="10">Alkylation response protein AidB-like acyl-CoA dehydrogenase</fullName>
    </submittedName>
</protein>
<comment type="cofactor">
    <cofactor evidence="1 5">
        <name>FAD</name>
        <dbReference type="ChEBI" id="CHEBI:57692"/>
    </cofactor>
</comment>
<evidence type="ECO:0000259" key="6">
    <source>
        <dbReference type="Pfam" id="PF00441"/>
    </source>
</evidence>
<dbReference type="Pfam" id="PF21263">
    <property type="entry name" value="Acyl-CoA-dh_C"/>
    <property type="match status" value="1"/>
</dbReference>
<dbReference type="InterPro" id="IPR036250">
    <property type="entry name" value="AcylCo_DH-like_C"/>
</dbReference>
<dbReference type="InterPro" id="IPR049426">
    <property type="entry name" value="Acyl-CoA-dh-like_C"/>
</dbReference>
<dbReference type="Pfam" id="PF02771">
    <property type="entry name" value="Acyl-CoA_dh_N"/>
    <property type="match status" value="1"/>
</dbReference>
<proteinExistence type="inferred from homology"/>
<dbReference type="Gene3D" id="1.20.140.10">
    <property type="entry name" value="Butyryl-CoA Dehydrogenase, subunit A, domain 3"/>
    <property type="match status" value="2"/>
</dbReference>
<dbReference type="InterPro" id="IPR037069">
    <property type="entry name" value="AcylCoA_DH/ox_N_sf"/>
</dbReference>
<dbReference type="InterPro" id="IPR009100">
    <property type="entry name" value="AcylCoA_DH/oxidase_NM_dom_sf"/>
</dbReference>
<keyword evidence="11" id="KW-1185">Reference proteome</keyword>
<feature type="domain" description="Acyl-CoA dehydrogenase/oxidase C-terminal" evidence="6">
    <location>
        <begin position="251"/>
        <end position="413"/>
    </location>
</feature>
<name>A0ABS2QWA3_9BACI</name>
<dbReference type="RefSeq" id="WP_205187688.1">
    <property type="nucleotide sequence ID" value="NZ_JAFBFC010000004.1"/>
</dbReference>
<feature type="domain" description="Acyl-CoA dehydrogenase/oxidase N-terminal" evidence="8">
    <location>
        <begin position="30"/>
        <end position="142"/>
    </location>
</feature>
<evidence type="ECO:0000256" key="5">
    <source>
        <dbReference type="RuleBase" id="RU362125"/>
    </source>
</evidence>
<dbReference type="PANTHER" id="PTHR43884:SF12">
    <property type="entry name" value="ISOVALERYL-COA DEHYDROGENASE, MITOCHONDRIAL-RELATED"/>
    <property type="match status" value="1"/>
</dbReference>
<dbReference type="SUPFAM" id="SSF47203">
    <property type="entry name" value="Acyl-CoA dehydrogenase C-terminal domain-like"/>
    <property type="match status" value="1"/>
</dbReference>
<gene>
    <name evidence="10" type="ORF">JOC83_002588</name>
</gene>
<evidence type="ECO:0000256" key="3">
    <source>
        <dbReference type="ARBA" id="ARBA00022630"/>
    </source>
</evidence>
<evidence type="ECO:0000259" key="9">
    <source>
        <dbReference type="Pfam" id="PF21263"/>
    </source>
</evidence>
<evidence type="ECO:0000313" key="11">
    <source>
        <dbReference type="Proteomes" id="UP000809829"/>
    </source>
</evidence>
<evidence type="ECO:0000259" key="8">
    <source>
        <dbReference type="Pfam" id="PF02771"/>
    </source>
</evidence>
<comment type="similarity">
    <text evidence="2 5">Belongs to the acyl-CoA dehydrogenase family.</text>
</comment>
<organism evidence="10 11">
    <name type="scientific">Priestia iocasae</name>
    <dbReference type="NCBI Taxonomy" id="2291674"/>
    <lineage>
        <taxon>Bacteria</taxon>
        <taxon>Bacillati</taxon>
        <taxon>Bacillota</taxon>
        <taxon>Bacilli</taxon>
        <taxon>Bacillales</taxon>
        <taxon>Bacillaceae</taxon>
        <taxon>Priestia</taxon>
    </lineage>
</organism>
<feature type="domain" description="Acyl-CoA dehydrogenase-like C-terminal" evidence="9">
    <location>
        <begin position="459"/>
        <end position="559"/>
    </location>
</feature>
<comment type="caution">
    <text evidence="10">The sequence shown here is derived from an EMBL/GenBank/DDBJ whole genome shotgun (WGS) entry which is preliminary data.</text>
</comment>
<dbReference type="PANTHER" id="PTHR43884">
    <property type="entry name" value="ACYL-COA DEHYDROGENASE"/>
    <property type="match status" value="1"/>
</dbReference>
<evidence type="ECO:0000313" key="10">
    <source>
        <dbReference type="EMBL" id="MBM7703739.1"/>
    </source>
</evidence>
<reference evidence="10 11" key="1">
    <citation type="submission" date="2021-01" db="EMBL/GenBank/DDBJ databases">
        <title>Genomic Encyclopedia of Type Strains, Phase IV (KMG-IV): sequencing the most valuable type-strain genomes for metagenomic binning, comparative biology and taxonomic classification.</title>
        <authorList>
            <person name="Goeker M."/>
        </authorList>
    </citation>
    <scope>NUCLEOTIDE SEQUENCE [LARGE SCALE GENOMIC DNA]</scope>
    <source>
        <strain evidence="10 11">DSM 104297</strain>
    </source>
</reference>
<feature type="domain" description="Acyl-CoA oxidase/dehydrogenase middle" evidence="7">
    <location>
        <begin position="146"/>
        <end position="239"/>
    </location>
</feature>